<sequence>MASDDRKSLWIVSESNRFYRFCRTMTS</sequence>
<dbReference type="Proteomes" id="UP000839824">
    <property type="component" value="Unassembled WGS sequence"/>
</dbReference>
<gene>
    <name evidence="1" type="ORF">FNJ06_16205</name>
</gene>
<comment type="caution">
    <text evidence="1">The sequence shown here is derived from an EMBL/GenBank/DDBJ whole genome shotgun (WGS) entry which is preliminary data.</text>
</comment>
<dbReference type="EMBL" id="AAIXRY010000017">
    <property type="protein sequence ID" value="ECJ2327116.1"/>
    <property type="molecule type" value="Genomic_DNA"/>
</dbReference>
<proteinExistence type="predicted"/>
<organism evidence="1">
    <name type="scientific">Salmonella enterica subsp. salamae</name>
    <dbReference type="NCBI Taxonomy" id="59202"/>
    <lineage>
        <taxon>Bacteria</taxon>
        <taxon>Pseudomonadati</taxon>
        <taxon>Pseudomonadota</taxon>
        <taxon>Gammaproteobacteria</taxon>
        <taxon>Enterobacterales</taxon>
        <taxon>Enterobacteriaceae</taxon>
        <taxon>Salmonella</taxon>
    </lineage>
</organism>
<reference evidence="1" key="1">
    <citation type="submission" date="2019-07" db="EMBL/GenBank/DDBJ databases">
        <authorList>
            <person name="Ashton P.M."/>
            <person name="Dallman T."/>
            <person name="Nair S."/>
            <person name="De Pinna E."/>
            <person name="Peters T."/>
            <person name="Grant K."/>
        </authorList>
    </citation>
    <scope>NUCLEOTIDE SEQUENCE [LARGE SCALE GENOMIC DNA]</scope>
    <source>
        <strain evidence="1">598112</strain>
    </source>
</reference>
<accession>A0A5Y3V045</accession>
<protein>
    <submittedName>
        <fullName evidence="1">Uncharacterized protein</fullName>
    </submittedName>
</protein>
<name>A0A5Y3V045_SALER</name>
<dbReference type="AlphaFoldDB" id="A0A5Y3V045"/>
<evidence type="ECO:0000313" key="1">
    <source>
        <dbReference type="EMBL" id="ECJ2327116.1"/>
    </source>
</evidence>